<protein>
    <submittedName>
        <fullName evidence="9">Cytochrome c2</fullName>
    </submittedName>
</protein>
<evidence type="ECO:0000313" key="9">
    <source>
        <dbReference type="EMBL" id="GAA6195022.1"/>
    </source>
</evidence>
<dbReference type="InterPro" id="IPR002327">
    <property type="entry name" value="Cyt_c_1A/1B"/>
</dbReference>
<evidence type="ECO:0000313" key="10">
    <source>
        <dbReference type="Proteomes" id="UP001441944"/>
    </source>
</evidence>
<keyword evidence="10" id="KW-1185">Reference proteome</keyword>
<dbReference type="InterPro" id="IPR009056">
    <property type="entry name" value="Cyt_c-like_dom"/>
</dbReference>
<evidence type="ECO:0000256" key="7">
    <source>
        <dbReference type="SAM" id="SignalP"/>
    </source>
</evidence>
<feature type="chain" id="PRO_5045633866" evidence="7">
    <location>
        <begin position="20"/>
        <end position="154"/>
    </location>
</feature>
<keyword evidence="3 6" id="KW-0479">Metal-binding</keyword>
<evidence type="ECO:0000256" key="1">
    <source>
        <dbReference type="ARBA" id="ARBA00022448"/>
    </source>
</evidence>
<evidence type="ECO:0000256" key="6">
    <source>
        <dbReference type="PROSITE-ProRule" id="PRU00433"/>
    </source>
</evidence>
<keyword evidence="4" id="KW-0249">Electron transport</keyword>
<comment type="caution">
    <text evidence="9">The sequence shown here is derived from an EMBL/GenBank/DDBJ whole genome shotgun (WGS) entry which is preliminary data.</text>
</comment>
<dbReference type="EMBL" id="BAABWU010000001">
    <property type="protein sequence ID" value="GAA6195022.1"/>
    <property type="molecule type" value="Genomic_DNA"/>
</dbReference>
<dbReference type="InterPro" id="IPR036909">
    <property type="entry name" value="Cyt_c-like_dom_sf"/>
</dbReference>
<keyword evidence="7" id="KW-0732">Signal</keyword>
<feature type="domain" description="Cytochrome c" evidence="8">
    <location>
        <begin position="21"/>
        <end position="135"/>
    </location>
</feature>
<evidence type="ECO:0000259" key="8">
    <source>
        <dbReference type="PROSITE" id="PS51007"/>
    </source>
</evidence>
<evidence type="ECO:0000256" key="5">
    <source>
        <dbReference type="ARBA" id="ARBA00023004"/>
    </source>
</evidence>
<keyword evidence="5 6" id="KW-0408">Iron</keyword>
<accession>A0ABQ0AGM3</accession>
<dbReference type="Gene3D" id="1.10.760.10">
    <property type="entry name" value="Cytochrome c-like domain"/>
    <property type="match status" value="1"/>
</dbReference>
<evidence type="ECO:0000256" key="3">
    <source>
        <dbReference type="ARBA" id="ARBA00022723"/>
    </source>
</evidence>
<keyword evidence="1" id="KW-0813">Transport</keyword>
<name>A0ABQ0AGM3_9RHOB</name>
<proteinExistence type="predicted"/>
<dbReference type="SUPFAM" id="SSF46626">
    <property type="entry name" value="Cytochrome c"/>
    <property type="match status" value="1"/>
</dbReference>
<organism evidence="9 10">
    <name type="scientific">Pseudophaeobacter arcticus</name>
    <dbReference type="NCBI Taxonomy" id="385492"/>
    <lineage>
        <taxon>Bacteria</taxon>
        <taxon>Pseudomonadati</taxon>
        <taxon>Pseudomonadota</taxon>
        <taxon>Alphaproteobacteria</taxon>
        <taxon>Rhodobacterales</taxon>
        <taxon>Paracoccaceae</taxon>
        <taxon>Pseudophaeobacter</taxon>
    </lineage>
</organism>
<keyword evidence="2 6" id="KW-0349">Heme</keyword>
<dbReference type="RefSeq" id="WP_295446516.1">
    <property type="nucleotide sequence ID" value="NZ_BAABWU010000001.1"/>
</dbReference>
<dbReference type="Proteomes" id="UP001441944">
    <property type="component" value="Unassembled WGS sequence"/>
</dbReference>
<gene>
    <name evidence="9" type="primary">cycA_1</name>
    <name evidence="9" type="ORF">NBRC116598_04660</name>
</gene>
<dbReference type="PANTHER" id="PTHR11961">
    <property type="entry name" value="CYTOCHROME C"/>
    <property type="match status" value="1"/>
</dbReference>
<reference evidence="9 10" key="1">
    <citation type="submission" date="2024-04" db="EMBL/GenBank/DDBJ databases">
        <title>Draft genome sequence of Pseudophaeobacter arcticus NBRC 116598.</title>
        <authorList>
            <person name="Miyakawa T."/>
            <person name="Kusuya Y."/>
            <person name="Miura T."/>
        </authorList>
    </citation>
    <scope>NUCLEOTIDE SEQUENCE [LARGE SCALE GENOMIC DNA]</scope>
    <source>
        <strain evidence="9 10">SU-CL00105</strain>
    </source>
</reference>
<feature type="signal peptide" evidence="7">
    <location>
        <begin position="1"/>
        <end position="19"/>
    </location>
</feature>
<evidence type="ECO:0000256" key="2">
    <source>
        <dbReference type="ARBA" id="ARBA00022617"/>
    </source>
</evidence>
<evidence type="ECO:0000256" key="4">
    <source>
        <dbReference type="ARBA" id="ARBA00022982"/>
    </source>
</evidence>
<dbReference type="PROSITE" id="PS51007">
    <property type="entry name" value="CYTC"/>
    <property type="match status" value="1"/>
</dbReference>
<sequence>MKPILTAAILGLLAAPAFAEGDAAKGEKAFNKCKSCHTIVSDTGEKIVKGGKTGPNLWGVVGRTAGTYEGFRYGKDLVAAGEGGLVWDLASFEAYTQDPRGFLREHLDDGKAKSKMSYKLKKGAEDIYAFLAQFSPAAEEPAEDAAASEDAASE</sequence>